<evidence type="ECO:0000259" key="5">
    <source>
        <dbReference type="PROSITE" id="PS51635"/>
    </source>
</evidence>
<comment type="caution">
    <text evidence="4">Lacks conserved residue(s) required for the propagation of feature annotation.</text>
</comment>
<dbReference type="Pfam" id="PF01734">
    <property type="entry name" value="Patatin"/>
    <property type="match status" value="1"/>
</dbReference>
<dbReference type="InterPro" id="IPR045943">
    <property type="entry name" value="DUF6363"/>
</dbReference>
<dbReference type="EMBL" id="CVRR01000071">
    <property type="protein sequence ID" value="CRL42449.1"/>
    <property type="molecule type" value="Genomic_DNA"/>
</dbReference>
<feature type="domain" description="PNPLA" evidence="5">
    <location>
        <begin position="5"/>
        <end position="174"/>
    </location>
</feature>
<dbReference type="CDD" id="cd07208">
    <property type="entry name" value="Pat_hypo_Ecoli_yjju_like"/>
    <property type="match status" value="1"/>
</dbReference>
<protein>
    <recommendedName>
        <fullName evidence="5">PNPLA domain-containing protein</fullName>
    </recommendedName>
</protein>
<name>A0A0M6WZ68_9FIRM</name>
<evidence type="ECO:0000256" key="3">
    <source>
        <dbReference type="ARBA" id="ARBA00023098"/>
    </source>
</evidence>
<dbReference type="Proteomes" id="UP000049979">
    <property type="component" value="Unassembled WGS sequence"/>
</dbReference>
<dbReference type="Gene3D" id="3.40.1090.10">
    <property type="entry name" value="Cytosolic phospholipase A2 catalytic domain"/>
    <property type="match status" value="2"/>
</dbReference>
<dbReference type="Pfam" id="PF19890">
    <property type="entry name" value="DUF6363"/>
    <property type="match status" value="1"/>
</dbReference>
<keyword evidence="7" id="KW-1185">Reference proteome</keyword>
<organism evidence="6 7">
    <name type="scientific">Roseburia faecis</name>
    <dbReference type="NCBI Taxonomy" id="301302"/>
    <lineage>
        <taxon>Bacteria</taxon>
        <taxon>Bacillati</taxon>
        <taxon>Bacillota</taxon>
        <taxon>Clostridia</taxon>
        <taxon>Lachnospirales</taxon>
        <taxon>Lachnospiraceae</taxon>
        <taxon>Roseburia</taxon>
    </lineage>
</organism>
<evidence type="ECO:0000256" key="4">
    <source>
        <dbReference type="PROSITE-ProRule" id="PRU01161"/>
    </source>
</evidence>
<dbReference type="GO" id="GO:0016787">
    <property type="term" value="F:hydrolase activity"/>
    <property type="evidence" value="ECO:0007669"/>
    <property type="project" value="UniProtKB-UniRule"/>
</dbReference>
<evidence type="ECO:0000313" key="7">
    <source>
        <dbReference type="Proteomes" id="UP000049979"/>
    </source>
</evidence>
<feature type="short sequence motif" description="GXSXG" evidence="4">
    <location>
        <begin position="36"/>
        <end position="40"/>
    </location>
</feature>
<dbReference type="InterPro" id="IPR016035">
    <property type="entry name" value="Acyl_Trfase/lysoPLipase"/>
</dbReference>
<sequence>MKTGLVVEGGGMKCAYSAGILDRFLDEHITFDYCIGVSAGSANTASYLAGQRGRNLRFYVDHLHEPGYMGVKNLLRTGQFFGLQYIYQTLTNSDGADPIDYPAIVENPAEFELVATDAATGKPVYFTKDDMKQDDYRAIMASCALPVMCRPISFKDQTYFDGGLSDSVPIMRAFAKGCDRVVVILSKPRSFVKQPEGFRHIYRHALRKYPQTIAALDNRHLMYRQNIADVKKQESAGKALVFAPSKELKMSTYARDEKLEQELYDLGISDFDARLNELHTFLS</sequence>
<feature type="short sequence motif" description="DGA/G" evidence="4">
    <location>
        <begin position="161"/>
        <end position="163"/>
    </location>
</feature>
<dbReference type="STRING" id="301302.ERS852420_00991"/>
<dbReference type="RefSeq" id="WP_082413930.1">
    <property type="nucleotide sequence ID" value="NZ_CP173697.1"/>
</dbReference>
<evidence type="ECO:0000313" key="6">
    <source>
        <dbReference type="EMBL" id="CRL42449.1"/>
    </source>
</evidence>
<evidence type="ECO:0000256" key="1">
    <source>
        <dbReference type="ARBA" id="ARBA00022801"/>
    </source>
</evidence>
<dbReference type="SUPFAM" id="SSF52151">
    <property type="entry name" value="FabD/lysophospholipase-like"/>
    <property type="match status" value="1"/>
</dbReference>
<keyword evidence="3 4" id="KW-0443">Lipid metabolism</keyword>
<dbReference type="AlphaFoldDB" id="A0A0M6WZ68"/>
<dbReference type="PROSITE" id="PS51635">
    <property type="entry name" value="PNPLA"/>
    <property type="match status" value="1"/>
</dbReference>
<dbReference type="GO" id="GO:0016042">
    <property type="term" value="P:lipid catabolic process"/>
    <property type="evidence" value="ECO:0007669"/>
    <property type="project" value="UniProtKB-UniRule"/>
</dbReference>
<proteinExistence type="predicted"/>
<reference evidence="7" key="1">
    <citation type="submission" date="2015-05" db="EMBL/GenBank/DDBJ databases">
        <authorList>
            <consortium name="Pathogen Informatics"/>
        </authorList>
    </citation>
    <scope>NUCLEOTIDE SEQUENCE [LARGE SCALE GENOMIC DNA]</scope>
    <source>
        <strain evidence="7">M72</strain>
    </source>
</reference>
<evidence type="ECO:0000256" key="2">
    <source>
        <dbReference type="ARBA" id="ARBA00022963"/>
    </source>
</evidence>
<keyword evidence="1 4" id="KW-0378">Hydrolase</keyword>
<dbReference type="PANTHER" id="PTHR14226:SF25">
    <property type="entry name" value="PHOSPHOESTERASE"/>
    <property type="match status" value="1"/>
</dbReference>
<feature type="active site" description="Nucleophile" evidence="4">
    <location>
        <position position="38"/>
    </location>
</feature>
<dbReference type="InterPro" id="IPR050301">
    <property type="entry name" value="NTE"/>
</dbReference>
<dbReference type="InterPro" id="IPR002641">
    <property type="entry name" value="PNPLA_dom"/>
</dbReference>
<accession>A0A0M6WZ68</accession>
<dbReference type="OrthoDB" id="9802424at2"/>
<dbReference type="InterPro" id="IPR037483">
    <property type="entry name" value="YjjU-like"/>
</dbReference>
<feature type="active site" description="Proton acceptor" evidence="4">
    <location>
        <position position="161"/>
    </location>
</feature>
<keyword evidence="2 4" id="KW-0442">Lipid degradation</keyword>
<dbReference type="PANTHER" id="PTHR14226">
    <property type="entry name" value="NEUROPATHY TARGET ESTERASE/SWISS CHEESE D.MELANOGASTER"/>
    <property type="match status" value="1"/>
</dbReference>
<gene>
    <name evidence="6" type="ORF">M72_15411</name>
</gene>